<feature type="non-terminal residue" evidence="3">
    <location>
        <position position="1"/>
    </location>
</feature>
<reference evidence="3" key="2">
    <citation type="journal article" date="2023" name="BMC Genomics">
        <title>Pest status, molecular evolution, and epigenetic factors derived from the genome assembly of Frankliniella fusca, a thysanopteran phytovirus vector.</title>
        <authorList>
            <person name="Catto M.A."/>
            <person name="Labadie P.E."/>
            <person name="Jacobson A.L."/>
            <person name="Kennedy G.G."/>
            <person name="Srinivasan R."/>
            <person name="Hunt B.G."/>
        </authorList>
    </citation>
    <scope>NUCLEOTIDE SEQUENCE</scope>
    <source>
        <strain evidence="3">PL_HMW_Pooled</strain>
    </source>
</reference>
<dbReference type="Proteomes" id="UP001219518">
    <property type="component" value="Unassembled WGS sequence"/>
</dbReference>
<evidence type="ECO:0000313" key="4">
    <source>
        <dbReference type="Proteomes" id="UP001219518"/>
    </source>
</evidence>
<dbReference type="PROSITE" id="PS00028">
    <property type="entry name" value="ZINC_FINGER_C2H2_1"/>
    <property type="match status" value="2"/>
</dbReference>
<protein>
    <submittedName>
        <fullName evidence="3">PR domain zinc finger protein 14</fullName>
    </submittedName>
</protein>
<dbReference type="InterPro" id="IPR036236">
    <property type="entry name" value="Znf_C2H2_sf"/>
</dbReference>
<accession>A0AAE1HE58</accession>
<evidence type="ECO:0000256" key="1">
    <source>
        <dbReference type="PROSITE-ProRule" id="PRU00042"/>
    </source>
</evidence>
<dbReference type="AlphaFoldDB" id="A0AAE1HE58"/>
<dbReference type="InterPro" id="IPR013087">
    <property type="entry name" value="Znf_C2H2_type"/>
</dbReference>
<keyword evidence="1" id="KW-0479">Metal-binding</keyword>
<dbReference type="SMART" id="SM00355">
    <property type="entry name" value="ZnF_C2H2"/>
    <property type="match status" value="2"/>
</dbReference>
<keyword evidence="4" id="KW-1185">Reference proteome</keyword>
<keyword evidence="1" id="KW-0862">Zinc</keyword>
<dbReference type="GO" id="GO:0008270">
    <property type="term" value="F:zinc ion binding"/>
    <property type="evidence" value="ECO:0007669"/>
    <property type="project" value="UniProtKB-KW"/>
</dbReference>
<feature type="domain" description="C2H2-type" evidence="2">
    <location>
        <begin position="160"/>
        <end position="187"/>
    </location>
</feature>
<sequence length="596" mass="67294">TIIEKAAFYIDPQHGSTVDKQEAGRLGRLQKSVQKKILSSMSEDSQGTPLDGAEEIDFFLVNVNITLDTLGSVGCLGVQKQSNKLISVSMRQSNKLISVSMRQSRLDLSKQIMDLFSDENGNNVSFLFKDLPVDCASTPKRPRSGPSSVPSQTTDSASQLECQICGKKYILQFYYQKHLKTHLAPSSDVSQVSLDNIDQSSLIQLNDSDLSVINVNKKQKKQTFKVPAVPKAKLSKKTQSNKKKAELICTYCLKKYVCSRSFKAHMRNHSVQAAASQFPDREKILENVSHICSASLTEVANSPSFGPSGAVFKQLIGHVVGLPVEEMTEFSTLICSELISPVCNQKTMLPSPLMTTLFDKMEEIVSDDSLCEKYLSVLHLDYFEPHVQSQFLMEFLLNFTLEIFKFISSTYRSTFTCSRQRNFQLDQEDKQVVFYIAGSIMRGYLKMARRHKENQKWKKIESVLRCKVLCEKPIGEIDAEWTAELDRGGLLYIQQSVQEFFKKVCLVVFACEKRDGSIDYEEVISKVSNCDISVDWDNIIKDSLDEEVSISLMNDVITCFCRTCGRGVAKRRLNFLRQKPVISMATRVSVARRKKT</sequence>
<organism evidence="3 4">
    <name type="scientific">Frankliniella fusca</name>
    <dbReference type="NCBI Taxonomy" id="407009"/>
    <lineage>
        <taxon>Eukaryota</taxon>
        <taxon>Metazoa</taxon>
        <taxon>Ecdysozoa</taxon>
        <taxon>Arthropoda</taxon>
        <taxon>Hexapoda</taxon>
        <taxon>Insecta</taxon>
        <taxon>Pterygota</taxon>
        <taxon>Neoptera</taxon>
        <taxon>Paraneoptera</taxon>
        <taxon>Thysanoptera</taxon>
        <taxon>Terebrantia</taxon>
        <taxon>Thripoidea</taxon>
        <taxon>Thripidae</taxon>
        <taxon>Frankliniella</taxon>
    </lineage>
</organism>
<evidence type="ECO:0000313" key="3">
    <source>
        <dbReference type="EMBL" id="KAK3919721.1"/>
    </source>
</evidence>
<dbReference type="EMBL" id="JAHWGI010000981">
    <property type="protein sequence ID" value="KAK3919721.1"/>
    <property type="molecule type" value="Genomic_DNA"/>
</dbReference>
<dbReference type="SUPFAM" id="SSF57667">
    <property type="entry name" value="beta-beta-alpha zinc fingers"/>
    <property type="match status" value="1"/>
</dbReference>
<dbReference type="PROSITE" id="PS50157">
    <property type="entry name" value="ZINC_FINGER_C2H2_2"/>
    <property type="match status" value="1"/>
</dbReference>
<keyword evidence="1" id="KW-0863">Zinc-finger</keyword>
<evidence type="ECO:0000259" key="2">
    <source>
        <dbReference type="PROSITE" id="PS50157"/>
    </source>
</evidence>
<reference evidence="3" key="1">
    <citation type="submission" date="2021-07" db="EMBL/GenBank/DDBJ databases">
        <authorList>
            <person name="Catto M.A."/>
            <person name="Jacobson A."/>
            <person name="Kennedy G."/>
            <person name="Labadie P."/>
            <person name="Hunt B.G."/>
            <person name="Srinivasan R."/>
        </authorList>
    </citation>
    <scope>NUCLEOTIDE SEQUENCE</scope>
    <source>
        <strain evidence="3">PL_HMW_Pooled</strain>
        <tissue evidence="3">Head</tissue>
    </source>
</reference>
<gene>
    <name evidence="3" type="ORF">KUF71_008848</name>
</gene>
<proteinExistence type="predicted"/>
<comment type="caution">
    <text evidence="3">The sequence shown here is derived from an EMBL/GenBank/DDBJ whole genome shotgun (WGS) entry which is preliminary data.</text>
</comment>
<name>A0AAE1HE58_9NEOP</name>